<dbReference type="EMBL" id="JANJYI010000004">
    <property type="protein sequence ID" value="KAK2653696.1"/>
    <property type="molecule type" value="Genomic_DNA"/>
</dbReference>
<feature type="chain" id="PRO_5042190501" evidence="1">
    <location>
        <begin position="27"/>
        <end position="91"/>
    </location>
</feature>
<gene>
    <name evidence="2" type="ORF">Ddye_013552</name>
</gene>
<comment type="caution">
    <text evidence="2">The sequence shown here is derived from an EMBL/GenBank/DDBJ whole genome shotgun (WGS) entry which is preliminary data.</text>
</comment>
<dbReference type="Proteomes" id="UP001280121">
    <property type="component" value="Unassembled WGS sequence"/>
</dbReference>
<keyword evidence="3" id="KW-1185">Reference proteome</keyword>
<accession>A0AAE0CJR5</accession>
<reference evidence="2" key="1">
    <citation type="journal article" date="2023" name="Plant J.">
        <title>Genome sequences and population genomics provide insights into the demographic history, inbreeding, and mutation load of two 'living fossil' tree species of Dipteronia.</title>
        <authorList>
            <person name="Feng Y."/>
            <person name="Comes H.P."/>
            <person name="Chen J."/>
            <person name="Zhu S."/>
            <person name="Lu R."/>
            <person name="Zhang X."/>
            <person name="Li P."/>
            <person name="Qiu J."/>
            <person name="Olsen K.M."/>
            <person name="Qiu Y."/>
        </authorList>
    </citation>
    <scope>NUCLEOTIDE SEQUENCE</scope>
    <source>
        <strain evidence="2">KIB01</strain>
    </source>
</reference>
<sequence>MSSITQLKFTSFLLLCVGSYFEGGCSRVPALSNRLSSRKHDRSLKHGAIRDASFEETVSEEIGLAKETVGEKIGTADGIASMEKGRDMRDR</sequence>
<keyword evidence="1" id="KW-0732">Signal</keyword>
<protein>
    <submittedName>
        <fullName evidence="2">Uncharacterized protein</fullName>
    </submittedName>
</protein>
<name>A0AAE0CJR5_9ROSI</name>
<evidence type="ECO:0000313" key="3">
    <source>
        <dbReference type="Proteomes" id="UP001280121"/>
    </source>
</evidence>
<dbReference type="AlphaFoldDB" id="A0AAE0CJR5"/>
<evidence type="ECO:0000256" key="1">
    <source>
        <dbReference type="SAM" id="SignalP"/>
    </source>
</evidence>
<organism evidence="2 3">
    <name type="scientific">Dipteronia dyeriana</name>
    <dbReference type="NCBI Taxonomy" id="168575"/>
    <lineage>
        <taxon>Eukaryota</taxon>
        <taxon>Viridiplantae</taxon>
        <taxon>Streptophyta</taxon>
        <taxon>Embryophyta</taxon>
        <taxon>Tracheophyta</taxon>
        <taxon>Spermatophyta</taxon>
        <taxon>Magnoliopsida</taxon>
        <taxon>eudicotyledons</taxon>
        <taxon>Gunneridae</taxon>
        <taxon>Pentapetalae</taxon>
        <taxon>rosids</taxon>
        <taxon>malvids</taxon>
        <taxon>Sapindales</taxon>
        <taxon>Sapindaceae</taxon>
        <taxon>Hippocastanoideae</taxon>
        <taxon>Acereae</taxon>
        <taxon>Dipteronia</taxon>
    </lineage>
</organism>
<proteinExistence type="predicted"/>
<feature type="signal peptide" evidence="1">
    <location>
        <begin position="1"/>
        <end position="26"/>
    </location>
</feature>
<evidence type="ECO:0000313" key="2">
    <source>
        <dbReference type="EMBL" id="KAK2653696.1"/>
    </source>
</evidence>